<keyword evidence="2" id="KW-0732">Signal</keyword>
<reference evidence="4" key="1">
    <citation type="submission" date="2020-10" db="EMBL/GenBank/DDBJ databases">
        <authorList>
            <person name="Gilroy R."/>
        </authorList>
    </citation>
    <scope>NUCLEOTIDE SEQUENCE</scope>
    <source>
        <strain evidence="4">ChiW3-316</strain>
    </source>
</reference>
<evidence type="ECO:0000259" key="3">
    <source>
        <dbReference type="Pfam" id="PF00691"/>
    </source>
</evidence>
<dbReference type="Pfam" id="PF00691">
    <property type="entry name" value="OmpA"/>
    <property type="match status" value="1"/>
</dbReference>
<protein>
    <recommendedName>
        <fullName evidence="3">OmpA-like domain-containing protein</fullName>
    </recommendedName>
</protein>
<comment type="caution">
    <text evidence="4">The sequence shown here is derived from an EMBL/GenBank/DDBJ whole genome shotgun (WGS) entry which is preliminary data.</text>
</comment>
<gene>
    <name evidence="4" type="ORF">IAD20_07985</name>
</gene>
<feature type="compositionally biased region" description="Basic and acidic residues" evidence="1">
    <location>
        <begin position="142"/>
        <end position="160"/>
    </location>
</feature>
<organism evidence="4 5">
    <name type="scientific">Candidatus Scatocola faecipullorum</name>
    <dbReference type="NCBI Taxonomy" id="2840917"/>
    <lineage>
        <taxon>Bacteria</taxon>
        <taxon>Pseudomonadati</taxon>
        <taxon>Pseudomonadota</taxon>
        <taxon>Alphaproteobacteria</taxon>
        <taxon>Rhodospirillales</taxon>
        <taxon>Rhodospirillaceae</taxon>
        <taxon>Rhodospirillaceae incertae sedis</taxon>
        <taxon>Candidatus Scatocola</taxon>
    </lineage>
</organism>
<feature type="region of interest" description="Disordered" evidence="1">
    <location>
        <begin position="142"/>
        <end position="162"/>
    </location>
</feature>
<feature type="signal peptide" evidence="2">
    <location>
        <begin position="1"/>
        <end position="24"/>
    </location>
</feature>
<accession>A0A9D1M5F7</accession>
<reference evidence="4" key="2">
    <citation type="journal article" date="2021" name="PeerJ">
        <title>Extensive microbial diversity within the chicken gut microbiome revealed by metagenomics and culture.</title>
        <authorList>
            <person name="Gilroy R."/>
            <person name="Ravi A."/>
            <person name="Getino M."/>
            <person name="Pursley I."/>
            <person name="Horton D.L."/>
            <person name="Alikhan N.F."/>
            <person name="Baker D."/>
            <person name="Gharbi K."/>
            <person name="Hall N."/>
            <person name="Watson M."/>
            <person name="Adriaenssens E.M."/>
            <person name="Foster-Nyarko E."/>
            <person name="Jarju S."/>
            <person name="Secka A."/>
            <person name="Antonio M."/>
            <person name="Oren A."/>
            <person name="Chaudhuri R.R."/>
            <person name="La Ragione R."/>
            <person name="Hildebrand F."/>
            <person name="Pallen M.J."/>
        </authorList>
    </citation>
    <scope>NUCLEOTIDE SEQUENCE</scope>
    <source>
        <strain evidence="4">ChiW3-316</strain>
    </source>
</reference>
<proteinExistence type="predicted"/>
<dbReference type="InterPro" id="IPR036737">
    <property type="entry name" value="OmpA-like_sf"/>
</dbReference>
<evidence type="ECO:0000313" key="4">
    <source>
        <dbReference type="EMBL" id="HIU54000.1"/>
    </source>
</evidence>
<dbReference type="Proteomes" id="UP000824107">
    <property type="component" value="Unassembled WGS sequence"/>
</dbReference>
<dbReference type="AlphaFoldDB" id="A0A9D1M5F7"/>
<feature type="compositionally biased region" description="Low complexity" evidence="1">
    <location>
        <begin position="72"/>
        <end position="84"/>
    </location>
</feature>
<evidence type="ECO:0000256" key="1">
    <source>
        <dbReference type="SAM" id="MobiDB-lite"/>
    </source>
</evidence>
<sequence length="329" mass="35852">MQFKRLVMASVCALALQGAAFAQAADDVYVDLSVLNNLQPGDSLFVETQPLFPVVKKAPVKKTVRKKKTPKKTVAPAKPVAEKTPAPKKEEKAIAILPQAPEIPQPLAEAKPEPVKPANPITVADDREPVRETVADVDVVRPAETDNGKALSEPKSEETSKPAAALIEPAAKVEPAKTEVSVPAAEETAKAPEKAAAVQEAENVPAAETEEKKEIKPLLPVGNKTPAAAEVGRQIFFADDSFEISPENADKIISLIETFEDPRKHKIAIYAYNYDNGENTFKKKKLSLDRATEIRSLLLNKGYKNFSIKVINITDNPEKRNLVEIEEIK</sequence>
<evidence type="ECO:0000256" key="2">
    <source>
        <dbReference type="SAM" id="SignalP"/>
    </source>
</evidence>
<evidence type="ECO:0000313" key="5">
    <source>
        <dbReference type="Proteomes" id="UP000824107"/>
    </source>
</evidence>
<dbReference type="SUPFAM" id="SSF103088">
    <property type="entry name" value="OmpA-like"/>
    <property type="match status" value="1"/>
</dbReference>
<name>A0A9D1M5F7_9PROT</name>
<feature type="region of interest" description="Disordered" evidence="1">
    <location>
        <begin position="63"/>
        <end position="89"/>
    </location>
</feature>
<feature type="domain" description="OmpA-like" evidence="3">
    <location>
        <begin position="236"/>
        <end position="310"/>
    </location>
</feature>
<dbReference type="Gene3D" id="3.30.1330.60">
    <property type="entry name" value="OmpA-like domain"/>
    <property type="match status" value="1"/>
</dbReference>
<dbReference type="EMBL" id="DVNC01000053">
    <property type="protein sequence ID" value="HIU54000.1"/>
    <property type="molecule type" value="Genomic_DNA"/>
</dbReference>
<dbReference type="InterPro" id="IPR006665">
    <property type="entry name" value="OmpA-like"/>
</dbReference>
<feature type="region of interest" description="Disordered" evidence="1">
    <location>
        <begin position="187"/>
        <end position="211"/>
    </location>
</feature>
<feature type="chain" id="PRO_5038670512" description="OmpA-like domain-containing protein" evidence="2">
    <location>
        <begin position="25"/>
        <end position="329"/>
    </location>
</feature>